<dbReference type="EMBL" id="MDYQ01000020">
    <property type="protein sequence ID" value="PRP87428.1"/>
    <property type="molecule type" value="Genomic_DNA"/>
</dbReference>
<gene>
    <name evidence="1" type="ORF">PROFUN_00639</name>
</gene>
<dbReference type="Proteomes" id="UP000241769">
    <property type="component" value="Unassembled WGS sequence"/>
</dbReference>
<evidence type="ECO:0000313" key="2">
    <source>
        <dbReference type="Proteomes" id="UP000241769"/>
    </source>
</evidence>
<comment type="caution">
    <text evidence="1">The sequence shown here is derived from an EMBL/GenBank/DDBJ whole genome shotgun (WGS) entry which is preliminary data.</text>
</comment>
<protein>
    <submittedName>
        <fullName evidence="1">Uncharacterized protein</fullName>
    </submittedName>
</protein>
<keyword evidence="2" id="KW-1185">Reference proteome</keyword>
<name>A0A2P6NU83_9EUKA</name>
<dbReference type="AlphaFoldDB" id="A0A2P6NU83"/>
<reference evidence="1 2" key="1">
    <citation type="journal article" date="2018" name="Genome Biol. Evol.">
        <title>Multiple Roots of Fruiting Body Formation in Amoebozoa.</title>
        <authorList>
            <person name="Hillmann F."/>
            <person name="Forbes G."/>
            <person name="Novohradska S."/>
            <person name="Ferling I."/>
            <person name="Riege K."/>
            <person name="Groth M."/>
            <person name="Westermann M."/>
            <person name="Marz M."/>
            <person name="Spaller T."/>
            <person name="Winckler T."/>
            <person name="Schaap P."/>
            <person name="Glockner G."/>
        </authorList>
    </citation>
    <scope>NUCLEOTIDE SEQUENCE [LARGE SCALE GENOMIC DNA]</scope>
    <source>
        <strain evidence="1 2">Jena</strain>
    </source>
</reference>
<accession>A0A2P6NU83</accession>
<organism evidence="1 2">
    <name type="scientific">Planoprotostelium fungivorum</name>
    <dbReference type="NCBI Taxonomy" id="1890364"/>
    <lineage>
        <taxon>Eukaryota</taxon>
        <taxon>Amoebozoa</taxon>
        <taxon>Evosea</taxon>
        <taxon>Variosea</taxon>
        <taxon>Cavosteliida</taxon>
        <taxon>Cavosteliaceae</taxon>
        <taxon>Planoprotostelium</taxon>
    </lineage>
</organism>
<proteinExistence type="predicted"/>
<evidence type="ECO:0000313" key="1">
    <source>
        <dbReference type="EMBL" id="PRP87428.1"/>
    </source>
</evidence>
<dbReference type="InParanoid" id="A0A2P6NU83"/>
<sequence length="67" mass="7262">MTHHHFQTATSTLVMRCCDIVTNNLIIQTRAASKSVAVTKIAPLDSVLPVFVPAFVVATESPKLVKI</sequence>